<keyword evidence="1 3" id="KW-0597">Phosphoprotein</keyword>
<dbReference type="RefSeq" id="WP_345724645.1">
    <property type="nucleotide sequence ID" value="NZ_BAABRU010000030.1"/>
</dbReference>
<dbReference type="SMART" id="SM00448">
    <property type="entry name" value="REC"/>
    <property type="match status" value="1"/>
</dbReference>
<dbReference type="Gene3D" id="3.40.50.2300">
    <property type="match status" value="1"/>
</dbReference>
<gene>
    <name evidence="5" type="primary">divK_11</name>
    <name evidence="5" type="ORF">Hgul01_04884</name>
</gene>
<organism evidence="5 6">
    <name type="scientific">Herpetosiphon gulosus</name>
    <dbReference type="NCBI Taxonomy" id="1973496"/>
    <lineage>
        <taxon>Bacteria</taxon>
        <taxon>Bacillati</taxon>
        <taxon>Chloroflexota</taxon>
        <taxon>Chloroflexia</taxon>
        <taxon>Herpetosiphonales</taxon>
        <taxon>Herpetosiphonaceae</taxon>
        <taxon>Herpetosiphon</taxon>
    </lineage>
</organism>
<dbReference type="EMBL" id="BAABRU010000030">
    <property type="protein sequence ID" value="GAA5531060.1"/>
    <property type="molecule type" value="Genomic_DNA"/>
</dbReference>
<name>A0ABP9X6P1_9CHLR</name>
<evidence type="ECO:0000256" key="3">
    <source>
        <dbReference type="PROSITE-ProRule" id="PRU00169"/>
    </source>
</evidence>
<comment type="caution">
    <text evidence="5">The sequence shown here is derived from an EMBL/GenBank/DDBJ whole genome shotgun (WGS) entry which is preliminary data.</text>
</comment>
<dbReference type="InterPro" id="IPR001789">
    <property type="entry name" value="Sig_transdc_resp-reg_receiver"/>
</dbReference>
<evidence type="ECO:0000256" key="2">
    <source>
        <dbReference type="ARBA" id="ARBA00023012"/>
    </source>
</evidence>
<sequence length="128" mass="14066">MNPLHILLVEDHAMNRDMLTRRLERHGYTVSLALNGADAVVMAEAVMPDVIVMDMSLPIVDGWAATQQLKARPSVQGIPVIAVTAHAMAGDRERCLAAGCSDYEAKPLDFRRLIDKIEAWGGAYRLNP</sequence>
<keyword evidence="6" id="KW-1185">Reference proteome</keyword>
<evidence type="ECO:0000313" key="6">
    <source>
        <dbReference type="Proteomes" id="UP001428290"/>
    </source>
</evidence>
<feature type="domain" description="Response regulatory" evidence="4">
    <location>
        <begin position="5"/>
        <end position="121"/>
    </location>
</feature>
<dbReference type="PANTHER" id="PTHR45339">
    <property type="entry name" value="HYBRID SIGNAL TRANSDUCTION HISTIDINE KINASE J"/>
    <property type="match status" value="1"/>
</dbReference>
<protein>
    <submittedName>
        <fullName evidence="5">Polar-differentiation response regulator DivK</fullName>
    </submittedName>
</protein>
<keyword evidence="2" id="KW-0902">Two-component regulatory system</keyword>
<proteinExistence type="predicted"/>
<evidence type="ECO:0000313" key="5">
    <source>
        <dbReference type="EMBL" id="GAA5531060.1"/>
    </source>
</evidence>
<evidence type="ECO:0000256" key="1">
    <source>
        <dbReference type="ARBA" id="ARBA00022553"/>
    </source>
</evidence>
<dbReference type="Pfam" id="PF00072">
    <property type="entry name" value="Response_reg"/>
    <property type="match status" value="1"/>
</dbReference>
<accession>A0ABP9X6P1</accession>
<dbReference type="InterPro" id="IPR011006">
    <property type="entry name" value="CheY-like_superfamily"/>
</dbReference>
<reference evidence="5 6" key="1">
    <citation type="submission" date="2024-02" db="EMBL/GenBank/DDBJ databases">
        <title>Herpetosiphon gulosus NBRC 112829.</title>
        <authorList>
            <person name="Ichikawa N."/>
            <person name="Katano-Makiyama Y."/>
            <person name="Hidaka K."/>
        </authorList>
    </citation>
    <scope>NUCLEOTIDE SEQUENCE [LARGE SCALE GENOMIC DNA]</scope>
    <source>
        <strain evidence="5 6">NBRC 112829</strain>
    </source>
</reference>
<dbReference type="SUPFAM" id="SSF52172">
    <property type="entry name" value="CheY-like"/>
    <property type="match status" value="1"/>
</dbReference>
<dbReference type="Proteomes" id="UP001428290">
    <property type="component" value="Unassembled WGS sequence"/>
</dbReference>
<dbReference type="PROSITE" id="PS50110">
    <property type="entry name" value="RESPONSE_REGULATORY"/>
    <property type="match status" value="1"/>
</dbReference>
<dbReference type="PANTHER" id="PTHR45339:SF1">
    <property type="entry name" value="HYBRID SIGNAL TRANSDUCTION HISTIDINE KINASE J"/>
    <property type="match status" value="1"/>
</dbReference>
<feature type="modified residue" description="4-aspartylphosphate" evidence="3">
    <location>
        <position position="54"/>
    </location>
</feature>
<evidence type="ECO:0000259" key="4">
    <source>
        <dbReference type="PROSITE" id="PS50110"/>
    </source>
</evidence>